<proteinExistence type="predicted"/>
<dbReference type="Proteomes" id="UP000324222">
    <property type="component" value="Unassembled WGS sequence"/>
</dbReference>
<name>A0A5B7FZT9_PORTR</name>
<protein>
    <submittedName>
        <fullName evidence="1">Uncharacterized protein</fullName>
    </submittedName>
</protein>
<reference evidence="1 2" key="1">
    <citation type="submission" date="2019-05" db="EMBL/GenBank/DDBJ databases">
        <title>Another draft genome of Portunus trituberculatus and its Hox gene families provides insights of decapod evolution.</title>
        <authorList>
            <person name="Jeong J.-H."/>
            <person name="Song I."/>
            <person name="Kim S."/>
            <person name="Choi T."/>
            <person name="Kim D."/>
            <person name="Ryu S."/>
            <person name="Kim W."/>
        </authorList>
    </citation>
    <scope>NUCLEOTIDE SEQUENCE [LARGE SCALE GENOMIC DNA]</scope>
    <source>
        <tissue evidence="1">Muscle</tissue>
    </source>
</reference>
<sequence>MYIVFKRGKCRPREESNLLGHEFSAHHLSFLSPIMIVYALRTK</sequence>
<evidence type="ECO:0000313" key="1">
    <source>
        <dbReference type="EMBL" id="MPC50533.1"/>
    </source>
</evidence>
<accession>A0A5B7FZT9</accession>
<keyword evidence="2" id="KW-1185">Reference proteome</keyword>
<gene>
    <name evidence="1" type="ORF">E2C01_044362</name>
</gene>
<dbReference type="AlphaFoldDB" id="A0A5B7FZT9"/>
<evidence type="ECO:0000313" key="2">
    <source>
        <dbReference type="Proteomes" id="UP000324222"/>
    </source>
</evidence>
<comment type="caution">
    <text evidence="1">The sequence shown here is derived from an EMBL/GenBank/DDBJ whole genome shotgun (WGS) entry which is preliminary data.</text>
</comment>
<dbReference type="EMBL" id="VSRR010009561">
    <property type="protein sequence ID" value="MPC50533.1"/>
    <property type="molecule type" value="Genomic_DNA"/>
</dbReference>
<organism evidence="1 2">
    <name type="scientific">Portunus trituberculatus</name>
    <name type="common">Swimming crab</name>
    <name type="synonym">Neptunus trituberculatus</name>
    <dbReference type="NCBI Taxonomy" id="210409"/>
    <lineage>
        <taxon>Eukaryota</taxon>
        <taxon>Metazoa</taxon>
        <taxon>Ecdysozoa</taxon>
        <taxon>Arthropoda</taxon>
        <taxon>Crustacea</taxon>
        <taxon>Multicrustacea</taxon>
        <taxon>Malacostraca</taxon>
        <taxon>Eumalacostraca</taxon>
        <taxon>Eucarida</taxon>
        <taxon>Decapoda</taxon>
        <taxon>Pleocyemata</taxon>
        <taxon>Brachyura</taxon>
        <taxon>Eubrachyura</taxon>
        <taxon>Portunoidea</taxon>
        <taxon>Portunidae</taxon>
        <taxon>Portuninae</taxon>
        <taxon>Portunus</taxon>
    </lineage>
</organism>